<dbReference type="PRINTS" id="PR00038">
    <property type="entry name" value="HTHLUXR"/>
</dbReference>
<dbReference type="CDD" id="cd17535">
    <property type="entry name" value="REC_NarL-like"/>
    <property type="match status" value="1"/>
</dbReference>
<comment type="caution">
    <text evidence="7">The sequence shown here is derived from an EMBL/GenBank/DDBJ whole genome shotgun (WGS) entry which is preliminary data.</text>
</comment>
<dbReference type="InterPro" id="IPR058245">
    <property type="entry name" value="NreC/VraR/RcsB-like_REC"/>
</dbReference>
<evidence type="ECO:0000313" key="7">
    <source>
        <dbReference type="EMBL" id="MBC3880233.1"/>
    </source>
</evidence>
<keyword evidence="8" id="KW-1185">Reference proteome</keyword>
<dbReference type="SMART" id="SM00448">
    <property type="entry name" value="REC"/>
    <property type="match status" value="1"/>
</dbReference>
<dbReference type="PANTHER" id="PTHR43214">
    <property type="entry name" value="TWO-COMPONENT RESPONSE REGULATOR"/>
    <property type="match status" value="1"/>
</dbReference>
<dbReference type="PANTHER" id="PTHR43214:SF41">
    <property type="entry name" value="NITRATE_NITRITE RESPONSE REGULATOR PROTEIN NARP"/>
    <property type="match status" value="1"/>
</dbReference>
<dbReference type="GO" id="GO:0000160">
    <property type="term" value="P:phosphorelay signal transduction system"/>
    <property type="evidence" value="ECO:0007669"/>
    <property type="project" value="InterPro"/>
</dbReference>
<keyword evidence="1 5" id="KW-0597">Phosphoprotein</keyword>
<proteinExistence type="predicted"/>
<dbReference type="Proteomes" id="UP000627446">
    <property type="component" value="Unassembled WGS sequence"/>
</dbReference>
<dbReference type="InterPro" id="IPR016032">
    <property type="entry name" value="Sig_transdc_resp-reg_C-effctor"/>
</dbReference>
<keyword evidence="4" id="KW-0804">Transcription</keyword>
<dbReference type="GO" id="GO:0006355">
    <property type="term" value="P:regulation of DNA-templated transcription"/>
    <property type="evidence" value="ECO:0007669"/>
    <property type="project" value="InterPro"/>
</dbReference>
<dbReference type="SMART" id="SM00421">
    <property type="entry name" value="HTH_LUXR"/>
    <property type="match status" value="1"/>
</dbReference>
<evidence type="ECO:0000256" key="4">
    <source>
        <dbReference type="ARBA" id="ARBA00023163"/>
    </source>
</evidence>
<evidence type="ECO:0000256" key="5">
    <source>
        <dbReference type="PROSITE-ProRule" id="PRU00169"/>
    </source>
</evidence>
<keyword evidence="2" id="KW-0805">Transcription regulation</keyword>
<dbReference type="RefSeq" id="WP_186915239.1">
    <property type="nucleotide sequence ID" value="NZ_JACOFZ010000001.1"/>
</dbReference>
<dbReference type="InterPro" id="IPR000792">
    <property type="entry name" value="Tscrpt_reg_LuxR_C"/>
</dbReference>
<dbReference type="Pfam" id="PF00072">
    <property type="entry name" value="Response_reg"/>
    <property type="match status" value="1"/>
</dbReference>
<dbReference type="SUPFAM" id="SSF46894">
    <property type="entry name" value="C-terminal effector domain of the bipartite response regulators"/>
    <property type="match status" value="1"/>
</dbReference>
<dbReference type="Gene3D" id="3.40.50.2300">
    <property type="match status" value="1"/>
</dbReference>
<dbReference type="InterPro" id="IPR039420">
    <property type="entry name" value="WalR-like"/>
</dbReference>
<dbReference type="Pfam" id="PF00196">
    <property type="entry name" value="GerE"/>
    <property type="match status" value="1"/>
</dbReference>
<protein>
    <submittedName>
        <fullName evidence="7">Response regulator transcription factor</fullName>
    </submittedName>
</protein>
<organism evidence="7 8">
    <name type="scientific">Undibacterium nitidum</name>
    <dbReference type="NCBI Taxonomy" id="2762298"/>
    <lineage>
        <taxon>Bacteria</taxon>
        <taxon>Pseudomonadati</taxon>
        <taxon>Pseudomonadota</taxon>
        <taxon>Betaproteobacteria</taxon>
        <taxon>Burkholderiales</taxon>
        <taxon>Oxalobacteraceae</taxon>
        <taxon>Undibacterium</taxon>
    </lineage>
</organism>
<evidence type="ECO:0000256" key="3">
    <source>
        <dbReference type="ARBA" id="ARBA00023125"/>
    </source>
</evidence>
<dbReference type="AlphaFoldDB" id="A0A923KN41"/>
<dbReference type="SUPFAM" id="SSF52172">
    <property type="entry name" value="CheY-like"/>
    <property type="match status" value="1"/>
</dbReference>
<keyword evidence="3" id="KW-0238">DNA-binding</keyword>
<accession>A0A923KN41</accession>
<gene>
    <name evidence="7" type="ORF">H8K36_02500</name>
</gene>
<dbReference type="GO" id="GO:0003677">
    <property type="term" value="F:DNA binding"/>
    <property type="evidence" value="ECO:0007669"/>
    <property type="project" value="UniProtKB-KW"/>
</dbReference>
<sequence length="208" mass="23547">MKILILEDHPIFRFGLRHLILEKWPDAKIGEASSLIEAYPKIKSDNWDIALVDLNLQDTQGVESVSRLKRVAPDLRILVVSLHTESAYATQILRIGAKGYLNKENATEELIDAIQKVISGKLYISTSLAEHMTHLLIDRNAKLPHETLAVQEYRVMLQIASGTKIIQIAKDMSLSPKTISTYRMRILEKMGLTSNLDLAKYCTEHKLN</sequence>
<dbReference type="InterPro" id="IPR011006">
    <property type="entry name" value="CheY-like_superfamily"/>
</dbReference>
<reference evidence="7" key="1">
    <citation type="submission" date="2020-08" db="EMBL/GenBank/DDBJ databases">
        <title>Novel species isolated from subtropical streams in China.</title>
        <authorList>
            <person name="Lu H."/>
        </authorList>
    </citation>
    <scope>NUCLEOTIDE SEQUENCE</scope>
    <source>
        <strain evidence="7">LX22W</strain>
    </source>
</reference>
<dbReference type="PROSITE" id="PS50110">
    <property type="entry name" value="RESPONSE_REGULATORY"/>
    <property type="match status" value="1"/>
</dbReference>
<name>A0A923KN41_9BURK</name>
<feature type="modified residue" description="4-aspartylphosphate" evidence="5">
    <location>
        <position position="53"/>
    </location>
</feature>
<evidence type="ECO:0000256" key="2">
    <source>
        <dbReference type="ARBA" id="ARBA00023015"/>
    </source>
</evidence>
<feature type="domain" description="Response regulatory" evidence="6">
    <location>
        <begin position="2"/>
        <end position="118"/>
    </location>
</feature>
<dbReference type="InterPro" id="IPR001789">
    <property type="entry name" value="Sig_transdc_resp-reg_receiver"/>
</dbReference>
<evidence type="ECO:0000313" key="8">
    <source>
        <dbReference type="Proteomes" id="UP000627446"/>
    </source>
</evidence>
<evidence type="ECO:0000256" key="1">
    <source>
        <dbReference type="ARBA" id="ARBA00022553"/>
    </source>
</evidence>
<dbReference type="EMBL" id="JACOFZ010000001">
    <property type="protein sequence ID" value="MBC3880233.1"/>
    <property type="molecule type" value="Genomic_DNA"/>
</dbReference>
<evidence type="ECO:0000259" key="6">
    <source>
        <dbReference type="PROSITE" id="PS50110"/>
    </source>
</evidence>